<gene>
    <name evidence="9" type="primary">selB</name>
    <name evidence="9" type="ORF">ET989_00915</name>
</gene>
<dbReference type="EMBL" id="SDMQ01000001">
    <property type="protein sequence ID" value="TBT88546.1"/>
    <property type="molecule type" value="Genomic_DNA"/>
</dbReference>
<dbReference type="GO" id="GO:0003723">
    <property type="term" value="F:RNA binding"/>
    <property type="evidence" value="ECO:0007669"/>
    <property type="project" value="InterPro"/>
</dbReference>
<keyword evidence="9" id="KW-0251">Elongation factor</keyword>
<dbReference type="CDD" id="cd04171">
    <property type="entry name" value="SelB"/>
    <property type="match status" value="1"/>
</dbReference>
<dbReference type="AlphaFoldDB" id="A0A4Q9KIW8"/>
<evidence type="ECO:0000256" key="4">
    <source>
        <dbReference type="ARBA" id="ARBA00022917"/>
    </source>
</evidence>
<dbReference type="Pfam" id="PF25461">
    <property type="entry name" value="Beta-barrel_SelB"/>
    <property type="match status" value="1"/>
</dbReference>
<evidence type="ECO:0000313" key="9">
    <source>
        <dbReference type="EMBL" id="TBT88546.1"/>
    </source>
</evidence>
<proteinExistence type="predicted"/>
<dbReference type="Pfam" id="PF09107">
    <property type="entry name" value="WHD_3rd_SelB"/>
    <property type="match status" value="1"/>
</dbReference>
<sequence>MRVIATAGHVDHGKSTLVRALTGTDPDRWAEEHRRGLTLDLGYAWTSLPGGETVAFVDVPGHQRFIATMLAGLGPAPGVLFVVAADEGWRRQSTEHLAAVRALGIEHVVVAVSRADLADPAEAARQVRERLGDVPLVAVSAVTGQGLDDLRAALDQLCVRLPDPVTTGRVRLWVDRVFTMKGAGTIATGTLESGRIAVGDTVQLQRAEGATTATVRGLQALGVPHPEVPAVARVAVNLRGVTTGDLARGDTLLTPGAWHRTTSVDARLLAPDDVPEHLTLHVGTVAVPARVRPLGGDAVRLTWPHPLPLQVGDRLVLRDPGRHHIVAGAQVLDADPPALRRRGAARERASALATRGATLDVAAEVDRRGWARASDLLALGATAEALADAGVREYRGVLVSPEQWADWTQALGEVVRATVEADPLQARMPAGAAASALGLPTADLVGPLASDAGLQLVAGHVEVPGRRADLGAAEAGLDALEQRLAQRPFAAPEADDLQAAGLGPRQVAAAVRLGRVLDLGGHVLVLPTAPALARRRLAALPQPFTTSQARQALDTTRRVVIPLLTELDRRGWTRRIDAGHREVARPGGTP</sequence>
<dbReference type="NCBIfam" id="TIGR00475">
    <property type="entry name" value="selB"/>
    <property type="match status" value="1"/>
</dbReference>
<accession>A0A4Q9KIW8</accession>
<dbReference type="InterPro" id="IPR050055">
    <property type="entry name" value="EF-Tu_GTPase"/>
</dbReference>
<evidence type="ECO:0000313" key="10">
    <source>
        <dbReference type="Proteomes" id="UP000292373"/>
    </source>
</evidence>
<dbReference type="InterPro" id="IPR000795">
    <property type="entry name" value="T_Tr_GTP-bd_dom"/>
</dbReference>
<dbReference type="PRINTS" id="PR00315">
    <property type="entry name" value="ELONGATNFCT"/>
</dbReference>
<dbReference type="Pfam" id="PF03144">
    <property type="entry name" value="GTP_EFTU_D2"/>
    <property type="match status" value="1"/>
</dbReference>
<dbReference type="InterPro" id="IPR004535">
    <property type="entry name" value="Transl_elong_SelB"/>
</dbReference>
<organism evidence="9 10">
    <name type="scientific">Propioniciclava sinopodophylli</name>
    <dbReference type="NCBI Taxonomy" id="1837344"/>
    <lineage>
        <taxon>Bacteria</taxon>
        <taxon>Bacillati</taxon>
        <taxon>Actinomycetota</taxon>
        <taxon>Actinomycetes</taxon>
        <taxon>Propionibacteriales</taxon>
        <taxon>Propionibacteriaceae</taxon>
        <taxon>Propioniciclava</taxon>
    </lineage>
</organism>
<evidence type="ECO:0000259" key="8">
    <source>
        <dbReference type="PROSITE" id="PS51722"/>
    </source>
</evidence>
<dbReference type="InterPro" id="IPR036388">
    <property type="entry name" value="WH-like_DNA-bd_sf"/>
</dbReference>
<dbReference type="GO" id="GO:0003924">
    <property type="term" value="F:GTPase activity"/>
    <property type="evidence" value="ECO:0007669"/>
    <property type="project" value="InterPro"/>
</dbReference>
<keyword evidence="5" id="KW-0342">GTP-binding</keyword>
<dbReference type="PANTHER" id="PTHR43721:SF22">
    <property type="entry name" value="ELONGATION FACTOR TU, MITOCHONDRIAL"/>
    <property type="match status" value="1"/>
</dbReference>
<dbReference type="GO" id="GO:0001514">
    <property type="term" value="P:selenocysteine incorporation"/>
    <property type="evidence" value="ECO:0007669"/>
    <property type="project" value="InterPro"/>
</dbReference>
<dbReference type="InterPro" id="IPR027417">
    <property type="entry name" value="P-loop_NTPase"/>
</dbReference>
<dbReference type="SUPFAM" id="SSF50447">
    <property type="entry name" value="Translation proteins"/>
    <property type="match status" value="1"/>
</dbReference>
<comment type="caution">
    <text evidence="9">The sequence shown here is derived from an EMBL/GenBank/DDBJ whole genome shotgun (WGS) entry which is preliminary data.</text>
</comment>
<dbReference type="GO" id="GO:0003746">
    <property type="term" value="F:translation elongation factor activity"/>
    <property type="evidence" value="ECO:0007669"/>
    <property type="project" value="UniProtKB-KW"/>
</dbReference>
<dbReference type="PANTHER" id="PTHR43721">
    <property type="entry name" value="ELONGATION FACTOR TU-RELATED"/>
    <property type="match status" value="1"/>
</dbReference>
<evidence type="ECO:0000256" key="6">
    <source>
        <dbReference type="ARBA" id="ARBA00025526"/>
    </source>
</evidence>
<dbReference type="SUPFAM" id="SSF46785">
    <property type="entry name" value="Winged helix' DNA-binding domain"/>
    <property type="match status" value="1"/>
</dbReference>
<dbReference type="Gene3D" id="2.40.30.10">
    <property type="entry name" value="Translation factors"/>
    <property type="match status" value="1"/>
</dbReference>
<dbReference type="GO" id="GO:0005525">
    <property type="term" value="F:GTP binding"/>
    <property type="evidence" value="ECO:0007669"/>
    <property type="project" value="UniProtKB-KW"/>
</dbReference>
<dbReference type="InterPro" id="IPR036390">
    <property type="entry name" value="WH_DNA-bd_sf"/>
</dbReference>
<dbReference type="Pfam" id="PF00009">
    <property type="entry name" value="GTP_EFTU"/>
    <property type="match status" value="1"/>
</dbReference>
<dbReference type="InterPro" id="IPR004161">
    <property type="entry name" value="EFTu-like_2"/>
</dbReference>
<dbReference type="InterPro" id="IPR015191">
    <property type="entry name" value="SelB_WHD4"/>
</dbReference>
<protein>
    <recommendedName>
        <fullName evidence="2">Selenocysteine-specific elongation factor</fullName>
    </recommendedName>
    <alternativeName>
        <fullName evidence="7">SelB translation factor</fullName>
    </alternativeName>
</protein>
<name>A0A4Q9KIW8_9ACTN</name>
<evidence type="ECO:0000256" key="7">
    <source>
        <dbReference type="ARBA" id="ARBA00031615"/>
    </source>
</evidence>
<evidence type="ECO:0000256" key="1">
    <source>
        <dbReference type="ARBA" id="ARBA00004496"/>
    </source>
</evidence>
<evidence type="ECO:0000256" key="3">
    <source>
        <dbReference type="ARBA" id="ARBA00022490"/>
    </source>
</evidence>
<keyword evidence="5" id="KW-0547">Nucleotide-binding</keyword>
<evidence type="ECO:0000256" key="2">
    <source>
        <dbReference type="ARBA" id="ARBA00015953"/>
    </source>
</evidence>
<dbReference type="GO" id="GO:0005737">
    <property type="term" value="C:cytoplasm"/>
    <property type="evidence" value="ECO:0007669"/>
    <property type="project" value="UniProtKB-SubCell"/>
</dbReference>
<evidence type="ECO:0000256" key="5">
    <source>
        <dbReference type="ARBA" id="ARBA00023134"/>
    </source>
</evidence>
<dbReference type="Gene3D" id="3.40.50.300">
    <property type="entry name" value="P-loop containing nucleotide triphosphate hydrolases"/>
    <property type="match status" value="1"/>
</dbReference>
<feature type="domain" description="Tr-type G" evidence="8">
    <location>
        <begin position="1"/>
        <end position="165"/>
    </location>
</feature>
<dbReference type="RefSeq" id="WP_131166676.1">
    <property type="nucleotide sequence ID" value="NZ_SDMQ01000001.1"/>
</dbReference>
<comment type="subcellular location">
    <subcellularLocation>
        <location evidence="1">Cytoplasm</location>
    </subcellularLocation>
</comment>
<reference evidence="9 10" key="1">
    <citation type="submission" date="2019-01" db="EMBL/GenBank/DDBJ databases">
        <title>Lactibacter flavus gen. nov., sp. nov., a novel bacterium of the family Propionibacteriaceae isolated from raw milk and dairy products.</title>
        <authorList>
            <person name="Huptas C."/>
            <person name="Wenning M."/>
            <person name="Breitenwieser F."/>
            <person name="Doll E."/>
            <person name="Von Neubeck M."/>
            <person name="Busse H.-J."/>
            <person name="Scherer S."/>
        </authorList>
    </citation>
    <scope>NUCLEOTIDE SEQUENCE [LARGE SCALE GENOMIC DNA]</scope>
    <source>
        <strain evidence="9 10">KCTC 33808</strain>
    </source>
</reference>
<dbReference type="SUPFAM" id="SSF52540">
    <property type="entry name" value="P-loop containing nucleoside triphosphate hydrolases"/>
    <property type="match status" value="1"/>
</dbReference>
<dbReference type="OrthoDB" id="9803139at2"/>
<dbReference type="PROSITE" id="PS51722">
    <property type="entry name" value="G_TR_2"/>
    <property type="match status" value="1"/>
</dbReference>
<comment type="function">
    <text evidence="6">Translation factor necessary for the incorporation of selenocysteine into proteins. It probably replaces EF-Tu for the insertion of selenocysteine directed by the UGA codon. SelB binds GTP and GDP.</text>
</comment>
<dbReference type="InterPro" id="IPR057335">
    <property type="entry name" value="Beta-barrel_SelB"/>
</dbReference>
<keyword evidence="4" id="KW-0648">Protein biosynthesis</keyword>
<keyword evidence="10" id="KW-1185">Reference proteome</keyword>
<dbReference type="Gene3D" id="1.10.10.10">
    <property type="entry name" value="Winged helix-like DNA-binding domain superfamily/Winged helix DNA-binding domain"/>
    <property type="match status" value="1"/>
</dbReference>
<keyword evidence="3" id="KW-0963">Cytoplasm</keyword>
<dbReference type="InterPro" id="IPR009000">
    <property type="entry name" value="Transl_B-barrel_sf"/>
</dbReference>
<dbReference type="Proteomes" id="UP000292373">
    <property type="component" value="Unassembled WGS sequence"/>
</dbReference>